<name>K0R546_THAOC</name>
<feature type="non-terminal residue" evidence="1">
    <location>
        <position position="50"/>
    </location>
</feature>
<dbReference type="EMBL" id="AGNL01046624">
    <property type="protein sequence ID" value="EJK47795.1"/>
    <property type="molecule type" value="Genomic_DNA"/>
</dbReference>
<sequence>MSVEYGAKCDPFVLVQLRLVLLYDRSPDDDPATAASSIVEAHARQKSVAA</sequence>
<gene>
    <name evidence="1" type="ORF">THAOC_33465</name>
</gene>
<reference evidence="1 2" key="1">
    <citation type="journal article" date="2012" name="Genome Biol.">
        <title>Genome and low-iron response of an oceanic diatom adapted to chronic iron limitation.</title>
        <authorList>
            <person name="Lommer M."/>
            <person name="Specht M."/>
            <person name="Roy A.S."/>
            <person name="Kraemer L."/>
            <person name="Andreson R."/>
            <person name="Gutowska M.A."/>
            <person name="Wolf J."/>
            <person name="Bergner S.V."/>
            <person name="Schilhabel M.B."/>
            <person name="Klostermeier U.C."/>
            <person name="Beiko R.G."/>
            <person name="Rosenstiel P."/>
            <person name="Hippler M."/>
            <person name="Laroche J."/>
        </authorList>
    </citation>
    <scope>NUCLEOTIDE SEQUENCE [LARGE SCALE GENOMIC DNA]</scope>
    <source>
        <strain evidence="1 2">CCMP1005</strain>
    </source>
</reference>
<protein>
    <submittedName>
        <fullName evidence="1">Uncharacterized protein</fullName>
    </submittedName>
</protein>
<accession>K0R546</accession>
<proteinExistence type="predicted"/>
<dbReference type="Proteomes" id="UP000266841">
    <property type="component" value="Unassembled WGS sequence"/>
</dbReference>
<evidence type="ECO:0000313" key="1">
    <source>
        <dbReference type="EMBL" id="EJK47795.1"/>
    </source>
</evidence>
<comment type="caution">
    <text evidence="1">The sequence shown here is derived from an EMBL/GenBank/DDBJ whole genome shotgun (WGS) entry which is preliminary data.</text>
</comment>
<dbReference type="AlphaFoldDB" id="K0R546"/>
<keyword evidence="2" id="KW-1185">Reference proteome</keyword>
<organism evidence="1 2">
    <name type="scientific">Thalassiosira oceanica</name>
    <name type="common">Marine diatom</name>
    <dbReference type="NCBI Taxonomy" id="159749"/>
    <lineage>
        <taxon>Eukaryota</taxon>
        <taxon>Sar</taxon>
        <taxon>Stramenopiles</taxon>
        <taxon>Ochrophyta</taxon>
        <taxon>Bacillariophyta</taxon>
        <taxon>Coscinodiscophyceae</taxon>
        <taxon>Thalassiosirophycidae</taxon>
        <taxon>Thalassiosirales</taxon>
        <taxon>Thalassiosiraceae</taxon>
        <taxon>Thalassiosira</taxon>
    </lineage>
</organism>
<evidence type="ECO:0000313" key="2">
    <source>
        <dbReference type="Proteomes" id="UP000266841"/>
    </source>
</evidence>